<dbReference type="InterPro" id="IPR017853">
    <property type="entry name" value="GH"/>
</dbReference>
<dbReference type="STRING" id="1805282.AUJ44_00295"/>
<dbReference type="SUPFAM" id="SSF51445">
    <property type="entry name" value="(Trans)glycosidases"/>
    <property type="match status" value="1"/>
</dbReference>
<feature type="domain" description="DUF4015" evidence="2">
    <location>
        <begin position="82"/>
        <end position="400"/>
    </location>
</feature>
<reference evidence="3 4" key="1">
    <citation type="journal article" date="2016" name="Environ. Microbiol.">
        <title>Genomic resolution of a cold subsurface aquifer community provides metabolic insights for novel microbes adapted to high CO concentrations.</title>
        <authorList>
            <person name="Probst A.J."/>
            <person name="Castelle C.J."/>
            <person name="Singh A."/>
            <person name="Brown C.T."/>
            <person name="Anantharaman K."/>
            <person name="Sharon I."/>
            <person name="Hug L.A."/>
            <person name="Burstein D."/>
            <person name="Emerson J.B."/>
            <person name="Thomas B.C."/>
            <person name="Banfield J.F."/>
        </authorList>
    </citation>
    <scope>NUCLEOTIDE SEQUENCE [LARGE SCALE GENOMIC DNA]</scope>
    <source>
        <strain evidence="3">CG1_02_47_685</strain>
    </source>
</reference>
<dbReference type="Pfam" id="PF13200">
    <property type="entry name" value="DUF4015"/>
    <property type="match status" value="1"/>
</dbReference>
<protein>
    <recommendedName>
        <fullName evidence="2">DUF4015 domain-containing protein</fullName>
    </recommendedName>
</protein>
<gene>
    <name evidence="3" type="ORF">AUJ44_00295</name>
</gene>
<accession>A0A1J4VG43</accession>
<dbReference type="InterPro" id="IPR025275">
    <property type="entry name" value="DUF4015"/>
</dbReference>
<keyword evidence="1" id="KW-0812">Transmembrane</keyword>
<feature type="transmembrane region" description="Helical" evidence="1">
    <location>
        <begin position="9"/>
        <end position="28"/>
    </location>
</feature>
<evidence type="ECO:0000259" key="2">
    <source>
        <dbReference type="Pfam" id="PF13200"/>
    </source>
</evidence>
<proteinExistence type="predicted"/>
<dbReference type="EMBL" id="MNVO01000006">
    <property type="protein sequence ID" value="OIO33462.1"/>
    <property type="molecule type" value="Genomic_DNA"/>
</dbReference>
<evidence type="ECO:0000313" key="3">
    <source>
        <dbReference type="EMBL" id="OIO33462.1"/>
    </source>
</evidence>
<sequence>MTKRNRKSFFMGAFVVGSLSFMVLYFAVPSFAPVVYDNGDSLSASTSLSISAATSVNGDEETTPKVPPFVVTHIGTPNFVKALYMTSCIAATPGLRSRLVSLADETEINAIVVDIKDYSGTITFQSDDPALAQNGVTGCVSSDLKEFIGLLHKKNIYTIGRITAFQDPYYANKHPELTVKKASDPSAAWKDYKGISYIDVGAKDFWDYIVRISRESYAIGFDELNFDYVRFPSDGNMKDIYYSFSEKEILADIDHGKANILRSFFAYLAGNLSDLRVPLSVDLFGMTTTNSDDLNIGQILEYAEPYFDYIAPMVYPSHYPPTFHGYDNPNHYPYEVVNYSMSTAAERLIRASLTPSKLRPWLQDFDYGGNYDVNEVRAQIRAVYDAGITSWMLWDPSNVYTRGALETAGGTGL</sequence>
<keyword evidence="1" id="KW-1133">Transmembrane helix</keyword>
<keyword evidence="1" id="KW-0472">Membrane</keyword>
<dbReference type="AlphaFoldDB" id="A0A1J4VG43"/>
<name>A0A1J4VG43_9BACT</name>
<evidence type="ECO:0000256" key="1">
    <source>
        <dbReference type="SAM" id="Phobius"/>
    </source>
</evidence>
<evidence type="ECO:0000313" key="4">
    <source>
        <dbReference type="Proteomes" id="UP000183206"/>
    </source>
</evidence>
<organism evidence="3 4">
    <name type="scientific">Candidatus Nomurabacteria bacterium CG1_02_47_685</name>
    <dbReference type="NCBI Taxonomy" id="1805282"/>
    <lineage>
        <taxon>Bacteria</taxon>
        <taxon>Candidatus Nomuraibacteriota</taxon>
    </lineage>
</organism>
<comment type="caution">
    <text evidence="3">The sequence shown here is derived from an EMBL/GenBank/DDBJ whole genome shotgun (WGS) entry which is preliminary data.</text>
</comment>
<dbReference type="Proteomes" id="UP000183206">
    <property type="component" value="Unassembled WGS sequence"/>
</dbReference>